<keyword evidence="8" id="KW-1185">Reference proteome</keyword>
<dbReference type="Pfam" id="PF04464">
    <property type="entry name" value="Glyphos_transf"/>
    <property type="match status" value="1"/>
</dbReference>
<comment type="subcellular location">
    <subcellularLocation>
        <location evidence="1">Cell membrane</location>
        <topology evidence="1">Peripheral membrane protein</topology>
    </subcellularLocation>
</comment>
<protein>
    <submittedName>
        <fullName evidence="7">CDP-glycerol glycerophosphotransferase family protein</fullName>
    </submittedName>
</protein>
<dbReference type="InterPro" id="IPR007554">
    <property type="entry name" value="Glycerophosphate_synth"/>
</dbReference>
<dbReference type="Proteomes" id="UP001524502">
    <property type="component" value="Unassembled WGS sequence"/>
</dbReference>
<dbReference type="InterPro" id="IPR043148">
    <property type="entry name" value="TagF_C"/>
</dbReference>
<keyword evidence="6" id="KW-0472">Membrane</keyword>
<evidence type="ECO:0000256" key="1">
    <source>
        <dbReference type="ARBA" id="ARBA00004202"/>
    </source>
</evidence>
<comment type="caution">
    <text evidence="7">The sequence shown here is derived from an EMBL/GenBank/DDBJ whole genome shotgun (WGS) entry which is preliminary data.</text>
</comment>
<dbReference type="SUPFAM" id="SSF53756">
    <property type="entry name" value="UDP-Glycosyltransferase/glycogen phosphorylase"/>
    <property type="match status" value="1"/>
</dbReference>
<proteinExistence type="inferred from homology"/>
<dbReference type="EMBL" id="JANFXK010000001">
    <property type="protein sequence ID" value="MCQ4635274.1"/>
    <property type="molecule type" value="Genomic_DNA"/>
</dbReference>
<dbReference type="InterPro" id="IPR051612">
    <property type="entry name" value="Teichoic_Acid_Biosynth"/>
</dbReference>
<dbReference type="RefSeq" id="WP_256130472.1">
    <property type="nucleotide sequence ID" value="NZ_JANFXK010000001.1"/>
</dbReference>
<evidence type="ECO:0000256" key="3">
    <source>
        <dbReference type="ARBA" id="ARBA00022475"/>
    </source>
</evidence>
<evidence type="ECO:0000313" key="7">
    <source>
        <dbReference type="EMBL" id="MCQ4635274.1"/>
    </source>
</evidence>
<sequence length="386" mass="45663">MRIVLRKLKTLVKMIMFKFVSLFFQLRYKVNEKKVFFVSDVRNELGGNLKDVYDYLEGKGYDRQVFCKRKRTDKTTKADFVEIAKQLSTAKYILLEDVFDYIGFMHVRKGQEICQLWHGAGAYKRFGFSRLKNEKGNLRIHKGYRKYAKAITSADSIRECYAEAFDIDIGKVRATGIPRTDIFFDKAYIGRKKTELYNEFPQFRGKKVILFAPTYRGTKVRDAAYNFDMINLKEIYQQLGDEYVFVFKWHPAAYNNILLQGKDVYNLEGFNDFYMDLSQNRDINDLLLITDVLITDYSSVIFDYLLVDKPIVYYTYDLEEYSADRGIYYPFEDYVYGAVVRTQAGLIQAIKNEDMMEDKRETFRKRFMEACDGHSTEHVCKWIFDM</sequence>
<dbReference type="Gene3D" id="3.40.50.12580">
    <property type="match status" value="1"/>
</dbReference>
<keyword evidence="3" id="KW-1003">Cell membrane</keyword>
<dbReference type="PANTHER" id="PTHR37316">
    <property type="entry name" value="TEICHOIC ACID GLYCEROL-PHOSPHATE PRIMASE"/>
    <property type="match status" value="1"/>
</dbReference>
<evidence type="ECO:0000313" key="8">
    <source>
        <dbReference type="Proteomes" id="UP001524502"/>
    </source>
</evidence>
<accession>A0ABT1RJB8</accession>
<keyword evidence="4" id="KW-0808">Transferase</keyword>
<name>A0ABT1RJB8_9FIRM</name>
<reference evidence="7 8" key="1">
    <citation type="submission" date="2022-06" db="EMBL/GenBank/DDBJ databases">
        <title>Isolation of gut microbiota from human fecal samples.</title>
        <authorList>
            <person name="Pamer E.G."/>
            <person name="Barat B."/>
            <person name="Waligurski E."/>
            <person name="Medina S."/>
            <person name="Paddock L."/>
            <person name="Mostad J."/>
        </authorList>
    </citation>
    <scope>NUCLEOTIDE SEQUENCE [LARGE SCALE GENOMIC DNA]</scope>
    <source>
        <strain evidence="7 8">SL.3.17</strain>
    </source>
</reference>
<gene>
    <name evidence="7" type="ORF">NE619_00825</name>
</gene>
<dbReference type="PANTHER" id="PTHR37316:SF2">
    <property type="entry name" value="TEICHOIC ACID RIBITOL-PHOSPHATE POLYMERASE TARK"/>
    <property type="match status" value="1"/>
</dbReference>
<evidence type="ECO:0000256" key="2">
    <source>
        <dbReference type="ARBA" id="ARBA00010488"/>
    </source>
</evidence>
<keyword evidence="5" id="KW-0777">Teichoic acid biosynthesis</keyword>
<evidence type="ECO:0000256" key="4">
    <source>
        <dbReference type="ARBA" id="ARBA00022679"/>
    </source>
</evidence>
<evidence type="ECO:0000256" key="5">
    <source>
        <dbReference type="ARBA" id="ARBA00022944"/>
    </source>
</evidence>
<comment type="similarity">
    <text evidence="2">Belongs to the CDP-glycerol glycerophosphotransferase family.</text>
</comment>
<dbReference type="Gene3D" id="3.40.50.11820">
    <property type="match status" value="1"/>
</dbReference>
<organism evidence="7 8">
    <name type="scientific">Anaerovorax odorimutans</name>
    <dbReference type="NCBI Taxonomy" id="109327"/>
    <lineage>
        <taxon>Bacteria</taxon>
        <taxon>Bacillati</taxon>
        <taxon>Bacillota</taxon>
        <taxon>Clostridia</taxon>
        <taxon>Peptostreptococcales</taxon>
        <taxon>Anaerovoracaceae</taxon>
        <taxon>Anaerovorax</taxon>
    </lineage>
</organism>
<evidence type="ECO:0000256" key="6">
    <source>
        <dbReference type="ARBA" id="ARBA00023136"/>
    </source>
</evidence>
<dbReference type="InterPro" id="IPR043149">
    <property type="entry name" value="TagF_N"/>
</dbReference>